<dbReference type="InterPro" id="IPR010046">
    <property type="entry name" value="Mopterin_OxRdtse_a_bac"/>
</dbReference>
<dbReference type="CDD" id="cd02767">
    <property type="entry name" value="MopB_ydeP"/>
    <property type="match status" value="1"/>
</dbReference>
<dbReference type="SUPFAM" id="SSF53706">
    <property type="entry name" value="Formate dehydrogenase/DMSO reductase, domains 1-3"/>
    <property type="match status" value="1"/>
</dbReference>
<gene>
    <name evidence="11" type="ORF">NRP21_19595</name>
</gene>
<dbReference type="EMBL" id="JANJOU010000019">
    <property type="protein sequence ID" value="MCR0984266.1"/>
    <property type="molecule type" value="Genomic_DNA"/>
</dbReference>
<evidence type="ECO:0000256" key="1">
    <source>
        <dbReference type="ARBA" id="ARBA00001942"/>
    </source>
</evidence>
<dbReference type="InterPro" id="IPR037951">
    <property type="entry name" value="MopB_CT_YdeP"/>
</dbReference>
<evidence type="ECO:0000256" key="3">
    <source>
        <dbReference type="ARBA" id="ARBA00010312"/>
    </source>
</evidence>
<keyword evidence="7" id="KW-0560">Oxidoreductase</keyword>
<evidence type="ECO:0000313" key="11">
    <source>
        <dbReference type="EMBL" id="MCR0984266.1"/>
    </source>
</evidence>
<protein>
    <submittedName>
        <fullName evidence="11">FdhF/YdeP family oxidoreductase</fullName>
    </submittedName>
</protein>
<organism evidence="11 12">
    <name type="scientific">Roseomonas populi</name>
    <dbReference type="NCBI Taxonomy" id="3121582"/>
    <lineage>
        <taxon>Bacteria</taxon>
        <taxon>Pseudomonadati</taxon>
        <taxon>Pseudomonadota</taxon>
        <taxon>Alphaproteobacteria</taxon>
        <taxon>Acetobacterales</taxon>
        <taxon>Roseomonadaceae</taxon>
        <taxon>Roseomonas</taxon>
    </lineage>
</organism>
<dbReference type="SUPFAM" id="SSF50692">
    <property type="entry name" value="ADC-like"/>
    <property type="match status" value="1"/>
</dbReference>
<evidence type="ECO:0000259" key="10">
    <source>
        <dbReference type="Pfam" id="PF00384"/>
    </source>
</evidence>
<dbReference type="PANTHER" id="PTHR43105:SF4">
    <property type="entry name" value="PROTEIN YDEP"/>
    <property type="match status" value="1"/>
</dbReference>
<comment type="cofactor">
    <cofactor evidence="1">
        <name>Mo-bis(molybdopterin guanine dinucleotide)</name>
        <dbReference type="ChEBI" id="CHEBI:60539"/>
    </cofactor>
</comment>
<reference evidence="11 12" key="1">
    <citation type="submission" date="2022-06" db="EMBL/GenBank/DDBJ databases">
        <title>Roseomonas CN29.</title>
        <authorList>
            <person name="Cheng Y."/>
            <person name="He X."/>
        </authorList>
    </citation>
    <scope>NUCLEOTIDE SEQUENCE [LARGE SCALE GENOMIC DNA]</scope>
    <source>
        <strain evidence="11 12">CN29</strain>
    </source>
</reference>
<dbReference type="InterPro" id="IPR050123">
    <property type="entry name" value="Prok_molybdopt-oxidoreductase"/>
</dbReference>
<feature type="domain" description="Molybdopterin oxidoreductase" evidence="10">
    <location>
        <begin position="109"/>
        <end position="485"/>
    </location>
</feature>
<dbReference type="Proteomes" id="UP001524642">
    <property type="component" value="Unassembled WGS sequence"/>
</dbReference>
<evidence type="ECO:0000313" key="12">
    <source>
        <dbReference type="Proteomes" id="UP001524642"/>
    </source>
</evidence>
<keyword evidence="4" id="KW-0004">4Fe-4S</keyword>
<dbReference type="InterPro" id="IPR006656">
    <property type="entry name" value="Mopterin_OxRdtase"/>
</dbReference>
<dbReference type="Pfam" id="PF00384">
    <property type="entry name" value="Molybdopterin"/>
    <property type="match status" value="1"/>
</dbReference>
<dbReference type="NCBIfam" id="TIGR01701">
    <property type="entry name" value="Fdhalpha-like"/>
    <property type="match status" value="1"/>
</dbReference>
<comment type="similarity">
    <text evidence="3">Belongs to the prokaryotic molybdopterin-containing oxidoreductase family.</text>
</comment>
<evidence type="ECO:0000256" key="5">
    <source>
        <dbReference type="ARBA" id="ARBA00022505"/>
    </source>
</evidence>
<dbReference type="PIRSF" id="PIRSF000144">
    <property type="entry name" value="CbbBc"/>
    <property type="match status" value="1"/>
</dbReference>
<keyword evidence="8" id="KW-0408">Iron</keyword>
<evidence type="ECO:0000256" key="4">
    <source>
        <dbReference type="ARBA" id="ARBA00022485"/>
    </source>
</evidence>
<dbReference type="InterPro" id="IPR009010">
    <property type="entry name" value="Asp_de-COase-like_dom_sf"/>
</dbReference>
<dbReference type="CDD" id="cd02787">
    <property type="entry name" value="MopB_CT_ydeP"/>
    <property type="match status" value="1"/>
</dbReference>
<comment type="caution">
    <text evidence="11">The sequence shown here is derived from an EMBL/GenBank/DDBJ whole genome shotgun (WGS) entry which is preliminary data.</text>
</comment>
<keyword evidence="5" id="KW-0500">Molybdenum</keyword>
<evidence type="ECO:0000256" key="6">
    <source>
        <dbReference type="ARBA" id="ARBA00022723"/>
    </source>
</evidence>
<dbReference type="PANTHER" id="PTHR43105">
    <property type="entry name" value="RESPIRATORY NITRATE REDUCTASE"/>
    <property type="match status" value="1"/>
</dbReference>
<dbReference type="Gene3D" id="3.40.50.740">
    <property type="match status" value="1"/>
</dbReference>
<keyword evidence="6" id="KW-0479">Metal-binding</keyword>
<evidence type="ECO:0000256" key="7">
    <source>
        <dbReference type="ARBA" id="ARBA00023002"/>
    </source>
</evidence>
<dbReference type="Gene3D" id="3.40.228.10">
    <property type="entry name" value="Dimethylsulfoxide Reductase, domain 2"/>
    <property type="match status" value="1"/>
</dbReference>
<dbReference type="RefSeq" id="WP_257717920.1">
    <property type="nucleotide sequence ID" value="NZ_JANJOU010000019.1"/>
</dbReference>
<name>A0ABT1X825_9PROT</name>
<evidence type="ECO:0000256" key="2">
    <source>
        <dbReference type="ARBA" id="ARBA00001966"/>
    </source>
</evidence>
<proteinExistence type="inferred from homology"/>
<evidence type="ECO:0000256" key="9">
    <source>
        <dbReference type="ARBA" id="ARBA00023014"/>
    </source>
</evidence>
<dbReference type="InterPro" id="IPR041953">
    <property type="entry name" value="YdeP_MopB"/>
</dbReference>
<sequence>MDRPVFKPYRLPAGGWGSAKSVGNILRQEGVLASAPLALSRHNKVDGYQCNSCAWVKPASPLPFEYCENGVKAVAWELTAHRCTPEFFAKHTVTELREWDDYHLEEPGRLTHPLRYDAETDKYVPVSWGHAVEEIARELLAVEDRKKRTVFYSSGRLSNEASYLYQLFARLYGNNNLPDSSNMCHETTSVALPVSIGQGVGTVALDDFAKADCIMFFGQNPGSNSPRMLHPLQEASQRGVPIITYNPLRERGLERFLNPQSPTEMLTGKETRISSQYHQVKNGGDLAALAGICKAVLAMHDESVAAGNAAVLDEGFIREHTHGFETFAEWLRAQDWDELERRSGLHRADMEATAKVYGGSHRVIGIYGMGLTQHQAGVETVQMLVNLLLMRGNMGRDGAGICPVRGHSNVQGQRTMGVTEKPELFPLDRLGEQFGFEPPREAGYNTVEACEAVLRDEVKVFFMLGGNFVRAIPDHGIMEPAWRKIRLTVNVITKLNRSALLPGEISYILPVIGRLEIDETAKGQQVLSMEDTSGCIHANRGLRKPASPHLIGEIRLMCEIAKRVIEPNPRVRWDDYMTDYATIREEIGETLPDTFWDYERRMWEPGGFQRDMPVKRREWRTETKRANFVTPKGLDEDLDMPDVGHDALRLMTLRSNDQFNTTVYGYDDRFRGIRNTRKVVLMNRSDIDRLGLKVGQAVTLRTVAKDGVDRKLSGMLVVAYDIPIGCIGGYYPECNVLLPIWHYAAGSKTPAAKAIPVTVHSEGDQVLEPQLEYAEG</sequence>
<keyword evidence="9" id="KW-0411">Iron-sulfur</keyword>
<evidence type="ECO:0000256" key="8">
    <source>
        <dbReference type="ARBA" id="ARBA00023004"/>
    </source>
</evidence>
<accession>A0ABT1X825</accession>
<keyword evidence="12" id="KW-1185">Reference proteome</keyword>
<comment type="cofactor">
    <cofactor evidence="2">
        <name>[4Fe-4S] cluster</name>
        <dbReference type="ChEBI" id="CHEBI:49883"/>
    </cofactor>
</comment>